<proteinExistence type="predicted"/>
<dbReference type="InterPro" id="IPR042230">
    <property type="entry name" value="CusF_sf"/>
</dbReference>
<feature type="signal peptide" evidence="1">
    <location>
        <begin position="1"/>
        <end position="21"/>
    </location>
</feature>
<keyword evidence="3" id="KW-1185">Reference proteome</keyword>
<dbReference type="Proteomes" id="UP000253046">
    <property type="component" value="Unassembled WGS sequence"/>
</dbReference>
<protein>
    <submittedName>
        <fullName evidence="2">Cu(I)/Ag(I) efflux system protein CusF</fullName>
    </submittedName>
</protein>
<feature type="chain" id="PRO_5016594436" evidence="1">
    <location>
        <begin position="22"/>
        <end position="114"/>
    </location>
</feature>
<evidence type="ECO:0000313" key="2">
    <source>
        <dbReference type="EMBL" id="RBP67514.1"/>
    </source>
</evidence>
<comment type="caution">
    <text evidence="2">The sequence shown here is derived from an EMBL/GenBank/DDBJ whole genome shotgun (WGS) entry which is preliminary data.</text>
</comment>
<organism evidence="2 3">
    <name type="scientific">Brenneria salicis ATCC 15712 = DSM 30166</name>
    <dbReference type="NCBI Taxonomy" id="714314"/>
    <lineage>
        <taxon>Bacteria</taxon>
        <taxon>Pseudomonadati</taxon>
        <taxon>Pseudomonadota</taxon>
        <taxon>Gammaproteobacteria</taxon>
        <taxon>Enterobacterales</taxon>
        <taxon>Pectobacteriaceae</taxon>
        <taxon>Brenneria</taxon>
    </lineage>
</organism>
<name>A0A366ICJ3_9GAMM</name>
<gene>
    <name evidence="2" type="ORF">DES54_10126</name>
</gene>
<sequence>MHAIYVALTSILLFSSSPLWANEHQHHAMMPSDRASTITTNVYQATGTVKQWNADSVTIAHSPVAALRWPAMTMTFKLPAGSTFTALATNTPVTFSFEQQDSCYILTSITPQQK</sequence>
<reference evidence="2 3" key="1">
    <citation type="submission" date="2018-06" db="EMBL/GenBank/DDBJ databases">
        <title>Genomic Encyclopedia of Type Strains, Phase IV (KMG-IV): sequencing the most valuable type-strain genomes for metagenomic binning, comparative biology and taxonomic classification.</title>
        <authorList>
            <person name="Goeker M."/>
        </authorList>
    </citation>
    <scope>NUCLEOTIDE SEQUENCE [LARGE SCALE GENOMIC DNA]</scope>
    <source>
        <strain evidence="2 3">DSM 30166</strain>
    </source>
</reference>
<dbReference type="RefSeq" id="WP_113864609.1">
    <property type="nucleotide sequence ID" value="NZ_AGJP01000001.1"/>
</dbReference>
<dbReference type="EMBL" id="QNRY01000001">
    <property type="protein sequence ID" value="RBP67514.1"/>
    <property type="molecule type" value="Genomic_DNA"/>
</dbReference>
<dbReference type="Gene3D" id="2.40.50.320">
    <property type="entry name" value="Copper binding periplasmic protein CusF"/>
    <property type="match status" value="1"/>
</dbReference>
<dbReference type="OrthoDB" id="5771277at2"/>
<evidence type="ECO:0000313" key="3">
    <source>
        <dbReference type="Proteomes" id="UP000253046"/>
    </source>
</evidence>
<keyword evidence="1" id="KW-0732">Signal</keyword>
<dbReference type="InterPro" id="IPR021647">
    <property type="entry name" value="CusF_Ec"/>
</dbReference>
<evidence type="ECO:0000256" key="1">
    <source>
        <dbReference type="SAM" id="SignalP"/>
    </source>
</evidence>
<dbReference type="AlphaFoldDB" id="A0A366ICJ3"/>
<accession>A0A366ICJ3</accession>
<dbReference type="Pfam" id="PF11604">
    <property type="entry name" value="CusF_Ec"/>
    <property type="match status" value="1"/>
</dbReference>